<feature type="compositionally biased region" description="Basic and acidic residues" evidence="1">
    <location>
        <begin position="198"/>
        <end position="214"/>
    </location>
</feature>
<reference evidence="3" key="1">
    <citation type="submission" date="2023-07" db="EMBL/GenBank/DDBJ databases">
        <title>A chromosome-level genome assembly of Lolium multiflorum.</title>
        <authorList>
            <person name="Chen Y."/>
            <person name="Copetti D."/>
            <person name="Kolliker R."/>
            <person name="Studer B."/>
        </authorList>
    </citation>
    <scope>NUCLEOTIDE SEQUENCE</scope>
    <source>
        <strain evidence="3">02402/16</strain>
        <tissue evidence="3">Leaf</tissue>
    </source>
</reference>
<feature type="region of interest" description="Disordered" evidence="1">
    <location>
        <begin position="1"/>
        <end position="54"/>
    </location>
</feature>
<dbReference type="AlphaFoldDB" id="A0AAD8X397"/>
<feature type="region of interest" description="Disordered" evidence="1">
    <location>
        <begin position="155"/>
        <end position="175"/>
    </location>
</feature>
<sequence length="223" mass="24208">MTKEARRRGQEEPWWAHTLGRRGPGPGRAATWCGGPTTPFASFSSRNPSSRKPKPGYLASYSRLCGAENTREKELSGGQESAGKSLREEIDAIVTVIELDIISITIIIISTVITAISSAAPRHRRSNLVLLSILSALALQKPSCAPCLLLPPPHRDFPSSPPPPTPAGMDPQEVHAANIRRAIEAGEESTHDFSVWSEDDKSSTDGESDLRFLADGESEEEER</sequence>
<keyword evidence="2" id="KW-0472">Membrane</keyword>
<keyword evidence="4" id="KW-1185">Reference proteome</keyword>
<feature type="compositionally biased region" description="Basic and acidic residues" evidence="1">
    <location>
        <begin position="1"/>
        <end position="11"/>
    </location>
</feature>
<evidence type="ECO:0000313" key="4">
    <source>
        <dbReference type="Proteomes" id="UP001231189"/>
    </source>
</evidence>
<evidence type="ECO:0000256" key="2">
    <source>
        <dbReference type="SAM" id="Phobius"/>
    </source>
</evidence>
<gene>
    <name evidence="3" type="ORF">QYE76_009116</name>
</gene>
<feature type="region of interest" description="Disordered" evidence="1">
    <location>
        <begin position="187"/>
        <end position="223"/>
    </location>
</feature>
<protein>
    <submittedName>
        <fullName evidence="3">Uncharacterized protein</fullName>
    </submittedName>
</protein>
<evidence type="ECO:0000313" key="3">
    <source>
        <dbReference type="EMBL" id="KAK1692419.1"/>
    </source>
</evidence>
<accession>A0AAD8X397</accession>
<keyword evidence="2" id="KW-1133">Transmembrane helix</keyword>
<comment type="caution">
    <text evidence="3">The sequence shown here is derived from an EMBL/GenBank/DDBJ whole genome shotgun (WGS) entry which is preliminary data.</text>
</comment>
<feature type="transmembrane region" description="Helical" evidence="2">
    <location>
        <begin position="92"/>
        <end position="116"/>
    </location>
</feature>
<keyword evidence="2" id="KW-0812">Transmembrane</keyword>
<feature type="compositionally biased region" description="Low complexity" evidence="1">
    <location>
        <begin position="39"/>
        <end position="48"/>
    </location>
</feature>
<proteinExistence type="predicted"/>
<dbReference type="Proteomes" id="UP001231189">
    <property type="component" value="Unassembled WGS sequence"/>
</dbReference>
<organism evidence="3 4">
    <name type="scientific">Lolium multiflorum</name>
    <name type="common">Italian ryegrass</name>
    <name type="synonym">Lolium perenne subsp. multiflorum</name>
    <dbReference type="NCBI Taxonomy" id="4521"/>
    <lineage>
        <taxon>Eukaryota</taxon>
        <taxon>Viridiplantae</taxon>
        <taxon>Streptophyta</taxon>
        <taxon>Embryophyta</taxon>
        <taxon>Tracheophyta</taxon>
        <taxon>Spermatophyta</taxon>
        <taxon>Magnoliopsida</taxon>
        <taxon>Liliopsida</taxon>
        <taxon>Poales</taxon>
        <taxon>Poaceae</taxon>
        <taxon>BOP clade</taxon>
        <taxon>Pooideae</taxon>
        <taxon>Poodae</taxon>
        <taxon>Poeae</taxon>
        <taxon>Poeae Chloroplast Group 2 (Poeae type)</taxon>
        <taxon>Loliodinae</taxon>
        <taxon>Loliinae</taxon>
        <taxon>Lolium</taxon>
    </lineage>
</organism>
<dbReference type="EMBL" id="JAUUTY010000001">
    <property type="protein sequence ID" value="KAK1692419.1"/>
    <property type="molecule type" value="Genomic_DNA"/>
</dbReference>
<name>A0AAD8X397_LOLMU</name>
<evidence type="ECO:0000256" key="1">
    <source>
        <dbReference type="SAM" id="MobiDB-lite"/>
    </source>
</evidence>